<feature type="region of interest" description="Disordered" evidence="8">
    <location>
        <begin position="406"/>
        <end position="428"/>
    </location>
</feature>
<gene>
    <name evidence="10" type="ORF">EVA_18057</name>
</gene>
<keyword evidence="4" id="KW-1003">Cell membrane</keyword>
<feature type="transmembrane region" description="Helical" evidence="9">
    <location>
        <begin position="285"/>
        <end position="302"/>
    </location>
</feature>
<dbReference type="GO" id="GO:0005886">
    <property type="term" value="C:plasma membrane"/>
    <property type="evidence" value="ECO:0007669"/>
    <property type="project" value="UniProtKB-SubCell"/>
</dbReference>
<comment type="caution">
    <text evidence="10">The sequence shown here is derived from an EMBL/GenBank/DDBJ whole genome shotgun (WGS) entry which is preliminary data.</text>
</comment>
<dbReference type="EMBL" id="AMCI01006734">
    <property type="protein sequence ID" value="EJW93833.1"/>
    <property type="molecule type" value="Genomic_DNA"/>
</dbReference>
<feature type="transmembrane region" description="Helical" evidence="9">
    <location>
        <begin position="224"/>
        <end position="241"/>
    </location>
</feature>
<dbReference type="AlphaFoldDB" id="J9FHB3"/>
<evidence type="ECO:0000256" key="5">
    <source>
        <dbReference type="ARBA" id="ARBA00022692"/>
    </source>
</evidence>
<feature type="transmembrane region" description="Helical" evidence="9">
    <location>
        <begin position="70"/>
        <end position="91"/>
    </location>
</feature>
<proteinExistence type="inferred from homology"/>
<accession>J9FHB3</accession>
<evidence type="ECO:0000256" key="6">
    <source>
        <dbReference type="ARBA" id="ARBA00022989"/>
    </source>
</evidence>
<comment type="subcellular location">
    <subcellularLocation>
        <location evidence="1">Cell membrane</location>
        <topology evidence="1">Multi-pass membrane protein</topology>
    </subcellularLocation>
</comment>
<evidence type="ECO:0000256" key="9">
    <source>
        <dbReference type="SAM" id="Phobius"/>
    </source>
</evidence>
<feature type="transmembrane region" description="Helical" evidence="9">
    <location>
        <begin position="41"/>
        <end position="58"/>
    </location>
</feature>
<dbReference type="PANTHER" id="PTHR21716:SF53">
    <property type="entry name" value="PERMEASE PERM-RELATED"/>
    <property type="match status" value="1"/>
</dbReference>
<dbReference type="GO" id="GO:0055085">
    <property type="term" value="P:transmembrane transport"/>
    <property type="evidence" value="ECO:0007669"/>
    <property type="project" value="TreeGrafter"/>
</dbReference>
<reference evidence="10" key="1">
    <citation type="journal article" date="2012" name="PLoS ONE">
        <title>Gene sets for utilization of primary and secondary nutrition supplies in the distal gut of endangered iberian lynx.</title>
        <authorList>
            <person name="Alcaide M."/>
            <person name="Messina E."/>
            <person name="Richter M."/>
            <person name="Bargiela R."/>
            <person name="Peplies J."/>
            <person name="Huws S.A."/>
            <person name="Newbold C.J."/>
            <person name="Golyshin P.N."/>
            <person name="Simon M.A."/>
            <person name="Lopez G."/>
            <person name="Yakimov M.M."/>
            <person name="Ferrer M."/>
        </authorList>
    </citation>
    <scope>NUCLEOTIDE SEQUENCE</scope>
</reference>
<feature type="transmembrane region" description="Helical" evidence="9">
    <location>
        <begin position="17"/>
        <end position="35"/>
    </location>
</feature>
<name>J9FHB3_9ZZZZ</name>
<feature type="transmembrane region" description="Helical" evidence="9">
    <location>
        <begin position="322"/>
        <end position="353"/>
    </location>
</feature>
<evidence type="ECO:0000256" key="8">
    <source>
        <dbReference type="SAM" id="MobiDB-lite"/>
    </source>
</evidence>
<organism evidence="10">
    <name type="scientific">gut metagenome</name>
    <dbReference type="NCBI Taxonomy" id="749906"/>
    <lineage>
        <taxon>unclassified sequences</taxon>
        <taxon>metagenomes</taxon>
        <taxon>organismal metagenomes</taxon>
    </lineage>
</organism>
<feature type="transmembrane region" description="Helical" evidence="9">
    <location>
        <begin position="247"/>
        <end position="273"/>
    </location>
</feature>
<evidence type="ECO:0000256" key="3">
    <source>
        <dbReference type="ARBA" id="ARBA00022448"/>
    </source>
</evidence>
<feature type="compositionally biased region" description="Basic and acidic residues" evidence="8">
    <location>
        <begin position="408"/>
        <end position="428"/>
    </location>
</feature>
<evidence type="ECO:0000256" key="7">
    <source>
        <dbReference type="ARBA" id="ARBA00023136"/>
    </source>
</evidence>
<evidence type="ECO:0000256" key="4">
    <source>
        <dbReference type="ARBA" id="ARBA00022475"/>
    </source>
</evidence>
<sequence>MNSFKVGGQTPITFDRFIRGVIVLLMVGGFCALLYYLSGVLIPFFVAWVAAYLLYPLVNFLQKRCHNRPIAITLTLLLTFGTIGGFFYLVVPPMISELGHLKDVALDYIQRGADNTTIPAPMQHFLQKHANEYQVEDLLQQKDIISAIKNTVPKMWAVLWSTAGIIINLAASLIALLYLLFLLTDYEKYANGWIHFVPDGNRKFAVQLVADIEHYMAGYFRGQALVALSNCVMFSIGFMLIGFPMPIGLGCLIGVISFVPYLQVAGFIPATLLALLHAAETGENFWWLLCLVLLVYIVVQILQDTIFTPRIMGKIMGLRPAIILLALSVWGYAFGIIGLILALPVTTLLITYYRRYVIGTEKPIAEHLDEEAVKAEKEAGIYVEEPPHISPNELLSKHLENMATATFKKGENNAKDKDFRGKSKKDDE</sequence>
<protein>
    <submittedName>
        <fullName evidence="10">Protein belonging to Uncharacterized protein family UPF0118</fullName>
    </submittedName>
</protein>
<keyword evidence="5 9" id="KW-0812">Transmembrane</keyword>
<dbReference type="InterPro" id="IPR002549">
    <property type="entry name" value="AI-2E-like"/>
</dbReference>
<keyword evidence="6 9" id="KW-1133">Transmembrane helix</keyword>
<keyword evidence="3" id="KW-0813">Transport</keyword>
<feature type="transmembrane region" description="Helical" evidence="9">
    <location>
        <begin position="158"/>
        <end position="183"/>
    </location>
</feature>
<dbReference type="Pfam" id="PF01594">
    <property type="entry name" value="AI-2E_transport"/>
    <property type="match status" value="1"/>
</dbReference>
<evidence type="ECO:0000256" key="1">
    <source>
        <dbReference type="ARBA" id="ARBA00004651"/>
    </source>
</evidence>
<comment type="similarity">
    <text evidence="2">Belongs to the autoinducer-2 exporter (AI-2E) (TC 2.A.86) family.</text>
</comment>
<evidence type="ECO:0000256" key="2">
    <source>
        <dbReference type="ARBA" id="ARBA00009773"/>
    </source>
</evidence>
<keyword evidence="7 9" id="KW-0472">Membrane</keyword>
<dbReference type="PANTHER" id="PTHR21716">
    <property type="entry name" value="TRANSMEMBRANE PROTEIN"/>
    <property type="match status" value="1"/>
</dbReference>
<evidence type="ECO:0000313" key="10">
    <source>
        <dbReference type="EMBL" id="EJW93833.1"/>
    </source>
</evidence>